<organism evidence="1 2">
    <name type="scientific">Pleurodeles waltl</name>
    <name type="common">Iberian ribbed newt</name>
    <dbReference type="NCBI Taxonomy" id="8319"/>
    <lineage>
        <taxon>Eukaryota</taxon>
        <taxon>Metazoa</taxon>
        <taxon>Chordata</taxon>
        <taxon>Craniata</taxon>
        <taxon>Vertebrata</taxon>
        <taxon>Euteleostomi</taxon>
        <taxon>Amphibia</taxon>
        <taxon>Batrachia</taxon>
        <taxon>Caudata</taxon>
        <taxon>Salamandroidea</taxon>
        <taxon>Salamandridae</taxon>
        <taxon>Pleurodelinae</taxon>
        <taxon>Pleurodeles</taxon>
    </lineage>
</organism>
<name>A0AAV7LZ93_PLEWA</name>
<evidence type="ECO:0000313" key="1">
    <source>
        <dbReference type="EMBL" id="KAJ1096149.1"/>
    </source>
</evidence>
<reference evidence="1" key="1">
    <citation type="journal article" date="2022" name="bioRxiv">
        <title>Sequencing and chromosome-scale assembly of the giantPleurodeles waltlgenome.</title>
        <authorList>
            <person name="Brown T."/>
            <person name="Elewa A."/>
            <person name="Iarovenko S."/>
            <person name="Subramanian E."/>
            <person name="Araus A.J."/>
            <person name="Petzold A."/>
            <person name="Susuki M."/>
            <person name="Suzuki K.-i.T."/>
            <person name="Hayashi T."/>
            <person name="Toyoda A."/>
            <person name="Oliveira C."/>
            <person name="Osipova E."/>
            <person name="Leigh N.D."/>
            <person name="Simon A."/>
            <person name="Yun M.H."/>
        </authorList>
    </citation>
    <scope>NUCLEOTIDE SEQUENCE</scope>
    <source>
        <strain evidence="1">20211129_DDA</strain>
        <tissue evidence="1">Liver</tissue>
    </source>
</reference>
<proteinExistence type="predicted"/>
<protein>
    <submittedName>
        <fullName evidence="1">Uncharacterized protein</fullName>
    </submittedName>
</protein>
<comment type="caution">
    <text evidence="1">The sequence shown here is derived from an EMBL/GenBank/DDBJ whole genome shotgun (WGS) entry which is preliminary data.</text>
</comment>
<sequence>MEPVRRDLKPVTWHGERARNVVKRISCWPVINNDEYIDVSAVVRTNIGAEEVPVTRCFIETLFIALQDDITAMKQEVTRDTKDIRSELHEVGQRVDTLERAGNAREKELEACRHQIFEFQDQKQLQQIQCLQKSTTASGRWQA</sequence>
<dbReference type="Proteomes" id="UP001066276">
    <property type="component" value="Chromosome 10"/>
</dbReference>
<dbReference type="EMBL" id="JANPWB010000014">
    <property type="protein sequence ID" value="KAJ1096149.1"/>
    <property type="molecule type" value="Genomic_DNA"/>
</dbReference>
<keyword evidence="2" id="KW-1185">Reference proteome</keyword>
<evidence type="ECO:0000313" key="2">
    <source>
        <dbReference type="Proteomes" id="UP001066276"/>
    </source>
</evidence>
<accession>A0AAV7LZ93</accession>
<dbReference type="AlphaFoldDB" id="A0AAV7LZ93"/>
<gene>
    <name evidence="1" type="ORF">NDU88_001293</name>
</gene>